<keyword evidence="1" id="KW-0812">Transmembrane</keyword>
<reference evidence="2 3" key="1">
    <citation type="submission" date="2018-03" db="EMBL/GenBank/DDBJ databases">
        <title>Genomic Encyclopedia of Archaeal and Bacterial Type Strains, Phase II (KMG-II): from individual species to whole genera.</title>
        <authorList>
            <person name="Goeker M."/>
        </authorList>
    </citation>
    <scope>NUCLEOTIDE SEQUENCE [LARGE SCALE GENOMIC DNA]</scope>
    <source>
        <strain evidence="2 3">DSM 45312</strain>
    </source>
</reference>
<dbReference type="AlphaFoldDB" id="A0A2P8DQD2"/>
<dbReference type="Proteomes" id="UP000240542">
    <property type="component" value="Unassembled WGS sequence"/>
</dbReference>
<evidence type="ECO:0000256" key="1">
    <source>
        <dbReference type="SAM" id="Phobius"/>
    </source>
</evidence>
<keyword evidence="1" id="KW-1133">Transmembrane helix</keyword>
<comment type="caution">
    <text evidence="2">The sequence shown here is derived from an EMBL/GenBank/DDBJ whole genome shotgun (WGS) entry which is preliminary data.</text>
</comment>
<gene>
    <name evidence="2" type="ORF">CLV63_103154</name>
</gene>
<evidence type="ECO:0000313" key="3">
    <source>
        <dbReference type="Proteomes" id="UP000240542"/>
    </source>
</evidence>
<dbReference type="InterPro" id="IPR009937">
    <property type="entry name" value="Phage_holin_3_6"/>
</dbReference>
<keyword evidence="1" id="KW-0472">Membrane</keyword>
<dbReference type="RefSeq" id="WP_211301176.1">
    <property type="nucleotide sequence ID" value="NZ_PYGA01000003.1"/>
</dbReference>
<dbReference type="EMBL" id="PYGA01000003">
    <property type="protein sequence ID" value="PSK99429.1"/>
    <property type="molecule type" value="Genomic_DNA"/>
</dbReference>
<name>A0A2P8DQD2_9ACTN</name>
<proteinExistence type="predicted"/>
<sequence length="146" mass="15655">MPETESGGRRFEDVEHSLGQLVAEATGDMSRLVRLELELAKLELAHDAKQVAKGSGMLVGAAVVGHLVLILASVTIGFGLVALGLSHWLSFLIVTVFYLLIALVLALLGRRQFRKLQGLPRTNQTVSSSLAVLRRDEPGSAVDTTP</sequence>
<dbReference type="Pfam" id="PF07332">
    <property type="entry name" value="Phage_holin_3_6"/>
    <property type="match status" value="1"/>
</dbReference>
<evidence type="ECO:0000313" key="2">
    <source>
        <dbReference type="EMBL" id="PSK99429.1"/>
    </source>
</evidence>
<protein>
    <submittedName>
        <fullName evidence="2">Putative superfamily III holin-X</fullName>
    </submittedName>
</protein>
<feature type="transmembrane region" description="Helical" evidence="1">
    <location>
        <begin position="58"/>
        <end position="82"/>
    </location>
</feature>
<organism evidence="2 3">
    <name type="scientific">Murinocardiopsis flavida</name>
    <dbReference type="NCBI Taxonomy" id="645275"/>
    <lineage>
        <taxon>Bacteria</taxon>
        <taxon>Bacillati</taxon>
        <taxon>Actinomycetota</taxon>
        <taxon>Actinomycetes</taxon>
        <taxon>Streptosporangiales</taxon>
        <taxon>Nocardiopsidaceae</taxon>
        <taxon>Murinocardiopsis</taxon>
    </lineage>
</organism>
<feature type="transmembrane region" description="Helical" evidence="1">
    <location>
        <begin position="88"/>
        <end position="108"/>
    </location>
</feature>
<keyword evidence="3" id="KW-1185">Reference proteome</keyword>
<accession>A0A2P8DQD2</accession>